<dbReference type="AlphaFoldDB" id="A0A6J4RUM0"/>
<dbReference type="Gene3D" id="3.40.190.10">
    <property type="entry name" value="Periplasmic binding protein-like II"/>
    <property type="match status" value="2"/>
</dbReference>
<sequence length="347" mass="37174">MKRTLALVAACAAALSACGEKQDPAPGTASAPEKLTLVLDYFPNADHAGIYAAEATGAFERANLDVDIRVPGDPSEPLKLLAAGKADLAISYEPELFLARDKGAELVGIGAIAQKPLTSIVALGSAQIKRPSDLDGKTVGTAGIPYQSAYLKTILEDAGVDPARVKEVNVGFNLVPAMLSKKVDATLGAFWNYEGVQLAREKKDPTIIRMEQAGVPTYDELVLVADQDRLGPRGKVYRRFIQALRQGTEAVRANPATGIDPLLKANKDLDRGLQLAAVKATLPVFFPEDPKRPFGWQEPEEWRRYGAWLRENGLVDNPPTQAVLTNEFLPGEGVRPVEADPGEQGGG</sequence>
<dbReference type="GO" id="GO:0009228">
    <property type="term" value="P:thiamine biosynthetic process"/>
    <property type="evidence" value="ECO:0007669"/>
    <property type="project" value="InterPro"/>
</dbReference>
<accession>A0A6J4RUM0</accession>
<organism evidence="2">
    <name type="scientific">uncultured Solirubrobacteraceae bacterium</name>
    <dbReference type="NCBI Taxonomy" id="1162706"/>
    <lineage>
        <taxon>Bacteria</taxon>
        <taxon>Bacillati</taxon>
        <taxon>Actinomycetota</taxon>
        <taxon>Thermoleophilia</taxon>
        <taxon>Solirubrobacterales</taxon>
        <taxon>Solirubrobacteraceae</taxon>
        <taxon>environmental samples</taxon>
    </lineage>
</organism>
<reference evidence="2" key="1">
    <citation type="submission" date="2020-02" db="EMBL/GenBank/DDBJ databases">
        <authorList>
            <person name="Meier V. D."/>
        </authorList>
    </citation>
    <scope>NUCLEOTIDE SEQUENCE</scope>
    <source>
        <strain evidence="2">AVDCRST_MAG53</strain>
    </source>
</reference>
<proteinExistence type="predicted"/>
<dbReference type="PANTHER" id="PTHR31528:SF3">
    <property type="entry name" value="THIAMINE BIOSYNTHESIS PROTEIN HI_0357-RELATED"/>
    <property type="match status" value="1"/>
</dbReference>
<gene>
    <name evidence="2" type="ORF">AVDCRST_MAG53-656</name>
</gene>
<name>A0A6J4RUM0_9ACTN</name>
<protein>
    <submittedName>
        <fullName evidence="2">Hydroxymethylpyrimidine ABC transporter, substrate-binding component</fullName>
    </submittedName>
</protein>
<evidence type="ECO:0000259" key="1">
    <source>
        <dbReference type="Pfam" id="PF09084"/>
    </source>
</evidence>
<dbReference type="EMBL" id="CADCVR010000025">
    <property type="protein sequence ID" value="CAA9482000.1"/>
    <property type="molecule type" value="Genomic_DNA"/>
</dbReference>
<dbReference type="InterPro" id="IPR015168">
    <property type="entry name" value="SsuA/THI5"/>
</dbReference>
<dbReference type="SUPFAM" id="SSF53850">
    <property type="entry name" value="Periplasmic binding protein-like II"/>
    <property type="match status" value="1"/>
</dbReference>
<evidence type="ECO:0000313" key="2">
    <source>
        <dbReference type="EMBL" id="CAA9482000.1"/>
    </source>
</evidence>
<dbReference type="Pfam" id="PF09084">
    <property type="entry name" value="NMT1"/>
    <property type="match status" value="1"/>
</dbReference>
<dbReference type="InterPro" id="IPR027939">
    <property type="entry name" value="NMT1/THI5"/>
</dbReference>
<dbReference type="PANTHER" id="PTHR31528">
    <property type="entry name" value="4-AMINO-5-HYDROXYMETHYL-2-METHYLPYRIMIDINE PHOSPHATE SYNTHASE THI11-RELATED"/>
    <property type="match status" value="1"/>
</dbReference>
<dbReference type="PROSITE" id="PS51257">
    <property type="entry name" value="PROKAR_LIPOPROTEIN"/>
    <property type="match status" value="1"/>
</dbReference>
<feature type="domain" description="SsuA/THI5-like" evidence="1">
    <location>
        <begin position="44"/>
        <end position="256"/>
    </location>
</feature>